<evidence type="ECO:0000256" key="1">
    <source>
        <dbReference type="SAM" id="Phobius"/>
    </source>
</evidence>
<proteinExistence type="predicted"/>
<evidence type="ECO:0000313" key="3">
    <source>
        <dbReference type="Proteomes" id="UP001374803"/>
    </source>
</evidence>
<keyword evidence="1" id="KW-0472">Membrane</keyword>
<protein>
    <submittedName>
        <fullName evidence="2">Uncharacterized protein</fullName>
    </submittedName>
</protein>
<feature type="transmembrane region" description="Helical" evidence="1">
    <location>
        <begin position="303"/>
        <end position="325"/>
    </location>
</feature>
<dbReference type="RefSeq" id="WP_394831300.1">
    <property type="nucleotide sequence ID" value="NZ_CP089929.1"/>
</dbReference>
<gene>
    <name evidence="2" type="ORF">LVJ94_32800</name>
</gene>
<feature type="transmembrane region" description="Helical" evidence="1">
    <location>
        <begin position="331"/>
        <end position="350"/>
    </location>
</feature>
<keyword evidence="1" id="KW-1133">Transmembrane helix</keyword>
<reference evidence="2" key="1">
    <citation type="submission" date="2021-12" db="EMBL/GenBank/DDBJ databases">
        <title>Discovery of the Pendulisporaceae a myxobacterial family with distinct sporulation behavior and unique specialized metabolism.</title>
        <authorList>
            <person name="Garcia R."/>
            <person name="Popoff A."/>
            <person name="Bader C.D."/>
            <person name="Loehr J."/>
            <person name="Walesch S."/>
            <person name="Walt C."/>
            <person name="Boldt J."/>
            <person name="Bunk B."/>
            <person name="Haeckl F.J.F.P.J."/>
            <person name="Gunesch A.P."/>
            <person name="Birkelbach J."/>
            <person name="Nuebel U."/>
            <person name="Pietschmann T."/>
            <person name="Bach T."/>
            <person name="Mueller R."/>
        </authorList>
    </citation>
    <scope>NUCLEOTIDE SEQUENCE</scope>
    <source>
        <strain evidence="2">MSr11367</strain>
    </source>
</reference>
<name>A0ABZ2KSK7_9BACT</name>
<dbReference type="EMBL" id="CP089983">
    <property type="protein sequence ID" value="WXB01684.1"/>
    <property type="molecule type" value="Genomic_DNA"/>
</dbReference>
<sequence length="374" mass="41161">MMEVTWRYGESQFPGFEADARALAKMHASVGQASGFGARAFEPFEARLAQARTYFEDKPSRGTEKAAECFLRNYDLIRGAARQVAAELPRELADRLPRLTYDGEPGWVRVEVLATAYVVAAQVEVEPGPLGRFVRAYQDVEPLTGVELWALPTMLRHAVLRALVSFLRQMRAIESDTDGEPAVGMVSLLPARGVEFCVRALLRLAEIDWRSFFETTSPVESILRKDPAYAPLDFAARHACRQAVEDLAWDTGWSEEQVAERAVLLGVVARLDGDGRATLERCTDYHPPAVERVRRELSARPRLTDLGSFSVLTAIPLLAVASLIAHAGGETFAIAIGTLLALLPTSLFGARGAARIVEKIQARPQGLVVRYTMP</sequence>
<accession>A0ABZ2KSK7</accession>
<keyword evidence="3" id="KW-1185">Reference proteome</keyword>
<organism evidence="2 3">
    <name type="scientific">Pendulispora rubella</name>
    <dbReference type="NCBI Taxonomy" id="2741070"/>
    <lineage>
        <taxon>Bacteria</taxon>
        <taxon>Pseudomonadati</taxon>
        <taxon>Myxococcota</taxon>
        <taxon>Myxococcia</taxon>
        <taxon>Myxococcales</taxon>
        <taxon>Sorangiineae</taxon>
        <taxon>Pendulisporaceae</taxon>
        <taxon>Pendulispora</taxon>
    </lineage>
</organism>
<keyword evidence="1" id="KW-0812">Transmembrane</keyword>
<evidence type="ECO:0000313" key="2">
    <source>
        <dbReference type="EMBL" id="WXB01684.1"/>
    </source>
</evidence>
<dbReference type="Proteomes" id="UP001374803">
    <property type="component" value="Chromosome"/>
</dbReference>